<organism evidence="1">
    <name type="scientific">marine metagenome</name>
    <dbReference type="NCBI Taxonomy" id="408172"/>
    <lineage>
        <taxon>unclassified sequences</taxon>
        <taxon>metagenomes</taxon>
        <taxon>ecological metagenomes</taxon>
    </lineage>
</organism>
<feature type="non-terminal residue" evidence="1">
    <location>
        <position position="1"/>
    </location>
</feature>
<sequence>VRFEVLHRFWDPYTPRAQTFAEYRPPVLMEFSPSTQETFTNLDKFRSLLPADYEIVTVDPHNKVIGVFSSSYYQLMDFDFNCPGSGLNILLRP</sequence>
<dbReference type="EMBL" id="UINC01173245">
    <property type="protein sequence ID" value="SVD78738.1"/>
    <property type="molecule type" value="Genomic_DNA"/>
</dbReference>
<proteinExistence type="predicted"/>
<accession>A0A382Y8C1</accession>
<name>A0A382Y8C1_9ZZZZ</name>
<evidence type="ECO:0000313" key="1">
    <source>
        <dbReference type="EMBL" id="SVD78738.1"/>
    </source>
</evidence>
<gene>
    <name evidence="1" type="ORF">METZ01_LOCUS431592</name>
</gene>
<reference evidence="1" key="1">
    <citation type="submission" date="2018-05" db="EMBL/GenBank/DDBJ databases">
        <authorList>
            <person name="Lanie J.A."/>
            <person name="Ng W.-L."/>
            <person name="Kazmierczak K.M."/>
            <person name="Andrzejewski T.M."/>
            <person name="Davidsen T.M."/>
            <person name="Wayne K.J."/>
            <person name="Tettelin H."/>
            <person name="Glass J.I."/>
            <person name="Rusch D."/>
            <person name="Podicherti R."/>
            <person name="Tsui H.-C.T."/>
            <person name="Winkler M.E."/>
        </authorList>
    </citation>
    <scope>NUCLEOTIDE SEQUENCE</scope>
</reference>
<dbReference type="AlphaFoldDB" id="A0A382Y8C1"/>
<protein>
    <submittedName>
        <fullName evidence="1">Uncharacterized protein</fullName>
    </submittedName>
</protein>